<evidence type="ECO:0000313" key="2">
    <source>
        <dbReference type="EMBL" id="KAA1096754.1"/>
    </source>
</evidence>
<dbReference type="Proteomes" id="UP000324748">
    <property type="component" value="Unassembled WGS sequence"/>
</dbReference>
<evidence type="ECO:0000313" key="3">
    <source>
        <dbReference type="Proteomes" id="UP000324748"/>
    </source>
</evidence>
<proteinExistence type="predicted"/>
<protein>
    <submittedName>
        <fullName evidence="2">Uncharacterized protein</fullName>
    </submittedName>
</protein>
<reference evidence="2 3" key="1">
    <citation type="submission" date="2019-05" db="EMBL/GenBank/DDBJ databases">
        <title>Emergence of the Ug99 lineage of the wheat stem rust pathogen through somatic hybridization.</title>
        <authorList>
            <person name="Li F."/>
            <person name="Upadhyaya N.M."/>
            <person name="Sperschneider J."/>
            <person name="Matny O."/>
            <person name="Nguyen-Phuc H."/>
            <person name="Mago R."/>
            <person name="Raley C."/>
            <person name="Miller M.E."/>
            <person name="Silverstein K.A.T."/>
            <person name="Henningsen E."/>
            <person name="Hirsch C.D."/>
            <person name="Visser B."/>
            <person name="Pretorius Z.A."/>
            <person name="Steffenson B.J."/>
            <person name="Schwessinger B."/>
            <person name="Dodds P.N."/>
            <person name="Figueroa M."/>
        </authorList>
    </citation>
    <scope>NUCLEOTIDE SEQUENCE [LARGE SCALE GENOMIC DNA]</scope>
    <source>
        <strain evidence="2">21-0</strain>
    </source>
</reference>
<dbReference type="AlphaFoldDB" id="A0A5B0P821"/>
<gene>
    <name evidence="2" type="ORF">PGT21_027714</name>
</gene>
<dbReference type="OrthoDB" id="416093at2759"/>
<organism evidence="2 3">
    <name type="scientific">Puccinia graminis f. sp. tritici</name>
    <dbReference type="NCBI Taxonomy" id="56615"/>
    <lineage>
        <taxon>Eukaryota</taxon>
        <taxon>Fungi</taxon>
        <taxon>Dikarya</taxon>
        <taxon>Basidiomycota</taxon>
        <taxon>Pucciniomycotina</taxon>
        <taxon>Pucciniomycetes</taxon>
        <taxon>Pucciniales</taxon>
        <taxon>Pucciniaceae</taxon>
        <taxon>Puccinia</taxon>
    </lineage>
</organism>
<dbReference type="EMBL" id="VSWC01000067">
    <property type="protein sequence ID" value="KAA1096754.1"/>
    <property type="molecule type" value="Genomic_DNA"/>
</dbReference>
<sequence>MMNPSRQWESTSDCPLSFLLADQQLISRCPKSGAVTTMVLITPLPIEDASRAGQSIPTSAAPALPSCPPIWATPPPCSAQPSTERSLPLTKYHHPYSRR</sequence>
<accession>A0A5B0P821</accession>
<comment type="caution">
    <text evidence="2">The sequence shown here is derived from an EMBL/GenBank/DDBJ whole genome shotgun (WGS) entry which is preliminary data.</text>
</comment>
<feature type="region of interest" description="Disordered" evidence="1">
    <location>
        <begin position="75"/>
        <end position="99"/>
    </location>
</feature>
<name>A0A5B0P821_PUCGR</name>
<keyword evidence="3" id="KW-1185">Reference proteome</keyword>
<evidence type="ECO:0000256" key="1">
    <source>
        <dbReference type="SAM" id="MobiDB-lite"/>
    </source>
</evidence>